<feature type="region of interest" description="Disordered" evidence="1">
    <location>
        <begin position="1083"/>
        <end position="1252"/>
    </location>
</feature>
<dbReference type="GO" id="GO:0001726">
    <property type="term" value="C:ruffle"/>
    <property type="evidence" value="ECO:0007669"/>
    <property type="project" value="TreeGrafter"/>
</dbReference>
<evidence type="ECO:0000313" key="4">
    <source>
        <dbReference type="Ensembl" id="ENSAMXP00005030007.1"/>
    </source>
</evidence>
<dbReference type="PANTHER" id="PTHR47008:SF1">
    <property type="entry name" value="PROTEIN CORDON-BLEU"/>
    <property type="match status" value="1"/>
</dbReference>
<dbReference type="GO" id="GO:0005884">
    <property type="term" value="C:actin filament"/>
    <property type="evidence" value="ECO:0007669"/>
    <property type="project" value="TreeGrafter"/>
</dbReference>
<feature type="compositionally biased region" description="Pro residues" evidence="1">
    <location>
        <begin position="1362"/>
        <end position="1390"/>
    </location>
</feature>
<dbReference type="CTD" id="23242"/>
<organism evidence="4 5">
    <name type="scientific">Astyanax mexicanus</name>
    <name type="common">Blind cave fish</name>
    <name type="synonym">Astyanax fasciatus mexicanus</name>
    <dbReference type="NCBI Taxonomy" id="7994"/>
    <lineage>
        <taxon>Eukaryota</taxon>
        <taxon>Metazoa</taxon>
        <taxon>Chordata</taxon>
        <taxon>Craniata</taxon>
        <taxon>Vertebrata</taxon>
        <taxon>Euteleostomi</taxon>
        <taxon>Actinopterygii</taxon>
        <taxon>Neopterygii</taxon>
        <taxon>Teleostei</taxon>
        <taxon>Ostariophysi</taxon>
        <taxon>Characiformes</taxon>
        <taxon>Characoidei</taxon>
        <taxon>Acestrorhamphidae</taxon>
        <taxon>Acestrorhamphinae</taxon>
        <taxon>Astyanax</taxon>
    </lineage>
</organism>
<dbReference type="EMBL" id="JAICCE010000006">
    <property type="protein sequence ID" value="KAG9276166.1"/>
    <property type="molecule type" value="Genomic_DNA"/>
</dbReference>
<dbReference type="GO" id="GO:0030041">
    <property type="term" value="P:actin filament polymerization"/>
    <property type="evidence" value="ECO:0007669"/>
    <property type="project" value="TreeGrafter"/>
</dbReference>
<dbReference type="GO" id="GO:0043025">
    <property type="term" value="C:neuronal cell body"/>
    <property type="evidence" value="ECO:0007669"/>
    <property type="project" value="TreeGrafter"/>
</dbReference>
<feature type="compositionally biased region" description="Basic and acidic residues" evidence="1">
    <location>
        <begin position="1346"/>
        <end position="1355"/>
    </location>
</feature>
<feature type="region of interest" description="Disordered" evidence="1">
    <location>
        <begin position="310"/>
        <end position="384"/>
    </location>
</feature>
<name>A0A8B9K182_ASTMX</name>
<feature type="compositionally biased region" description="Low complexity" evidence="1">
    <location>
        <begin position="439"/>
        <end position="458"/>
    </location>
</feature>
<sequence length="1452" mass="156949">MDLSTSSRPPVGRRMKAKAPPPPPAPQPAPRKIFRNAVPDGGGSPGGDTKENMLRPMVDLHITLPDAYQTTVTVDGRKALMDLLVDLCSQYHLNPAYHTLELLSPEAHPVAFKPNALLGALDVSCALIKARVTEERVVKKPPPRVPEKSVRLVVNYHRGQKAVVRVNPLVPLQNLVPVICQKCEFDPAHVLLLKDSISSHELDLHKSLSELEIRELYVLDQTLVFQHKVASAPVLNYSAESIRSNTPSTSGGEKKGLLGFFKFNRRKSKTEEQSAEDMDELDDSVMQNTGTYENGLSVVVGPCVEVRPNTLGQSQSAMNLSRLSPKFEPKKRRAPAPPPPSAHTHTAALVSQAKPGSPRLDSQMKKRKAPAPPPTPAPSTPELTLTYPPAIVHVPAPASVLSRTSEPTQVLSSTLVADDSLSDLSHSIEDSEPVGSVCSSSSDDAAAESASSSSLAEEPMPEPVYVRAARFTPVPVPKPEPEQEQKQEKEQEPHPQPTPRNIVKQEPGPSSTVEETEDTESVLELKMEEVENNRHSAIGSESNVPLKPRRSPLQKQTELTSSYPPFSPPPPIGQDLQQTSEDVHIETAPHSWLHSVEPKVEQEVETVSMCSSESLADQGYAASEGMADDSGLLSSPSDLTQPTSPEDNISLTHDPSPSPSHQPKDCSSDSDEGCATWGSRHSGGARQGNETDRRKHNYEEEAKITAEINLTLADLDADLAEANHSDEAPACTDDEIPVSVVDVDIPVTTIDEVLEDLTSRRPHGTGRGIEGESRKKQDVTDSSNKLSVDVQNKNNNARVADKTMLSQTQTNHIEIPEKVIVSPVVITKAQPEKPEVVSCSVQQRSQSPAVQSVSENRLKPPPLVRSYSLENPEMQRALSSKPPTAAQIKITQSPVSKFGLKTFTVIPPKPAVSHTHKPAGTLSTGAIKIDEFGNMVKQRAARPASVQDKCDHTDDATNDPASPLLGKAKAFWSSAEKQDASSTANKESPVRIREAEVPKPVPVPVTVISQQPPEKPSVDQVEKLKEVNGSTNHSVSAAMNKLPASDPIETTSFSEQRKNLFFLKPSRRTSSQYVASAIAKYTSIPSTKSNGLQELPESTTAGQRQLSKQNFKPEVRSNYKDPHTSTNAPTNPVPYFAGPKRSQSYPNHNVEDQADSEEPQFTGTSRSTRTFGAATSKSLDSSPVNAKLQEQVKASTFTYSVQVSSKEYTSTKNAPETSSPTKSPNATNAIRPPIAKKPDMHSPGVLPEPNQVSIFGPVKKFKPVMLKSVEKETSLHSSLMEAIQSGEGAERLKKVSGTSLTATTKKPSFVETENERSALLSAIRAQSNSTRLKKTKSEAAAELEQFRKVEEDQSAQKHVPCPSSPEPPAFIPPPPPVFAPPPPPPPPSAPSKPAVVLPAGGNPELAREALLEAIRTGAGAERLRKVPASVKTLQVNGRLGIIKPSSSFSQEH</sequence>
<feature type="compositionally biased region" description="Polar residues" evidence="1">
    <location>
        <begin position="1192"/>
        <end position="1228"/>
    </location>
</feature>
<feature type="compositionally biased region" description="Basic and acidic residues" evidence="1">
    <location>
        <begin position="988"/>
        <end position="997"/>
    </location>
</feature>
<dbReference type="GO" id="GO:0044295">
    <property type="term" value="C:axonal growth cone"/>
    <property type="evidence" value="ECO:0007669"/>
    <property type="project" value="TreeGrafter"/>
</dbReference>
<feature type="domain" description="WH2" evidence="2">
    <location>
        <begin position="1315"/>
        <end position="1335"/>
    </location>
</feature>
<reference evidence="3 6" key="1">
    <citation type="submission" date="2021-07" db="EMBL/GenBank/DDBJ databases">
        <authorList>
            <person name="Imarazene B."/>
            <person name="Zahm M."/>
            <person name="Klopp C."/>
            <person name="Cabau C."/>
            <person name="Beille S."/>
            <person name="Jouanno E."/>
            <person name="Castinel A."/>
            <person name="Lluch J."/>
            <person name="Gil L."/>
            <person name="Kuchtly C."/>
            <person name="Lopez Roques C."/>
            <person name="Donnadieu C."/>
            <person name="Parrinello H."/>
            <person name="Journot L."/>
            <person name="Du K."/>
            <person name="Schartl M."/>
            <person name="Retaux S."/>
            <person name="Guiguen Y."/>
        </authorList>
    </citation>
    <scope>NUCLEOTIDE SEQUENCE [LARGE SCALE GENOMIC DNA]</scope>
    <source>
        <strain evidence="3">Pach_M1</strain>
        <tissue evidence="3">Testis</tissue>
    </source>
</reference>
<dbReference type="KEGG" id="amex:103028472"/>
<dbReference type="GO" id="GO:0005886">
    <property type="term" value="C:plasma membrane"/>
    <property type="evidence" value="ECO:0007669"/>
    <property type="project" value="TreeGrafter"/>
</dbReference>
<reference evidence="4" key="2">
    <citation type="submission" date="2025-05" db="UniProtKB">
        <authorList>
            <consortium name="Ensembl"/>
        </authorList>
    </citation>
    <scope>IDENTIFICATION</scope>
</reference>
<feature type="region of interest" description="Disordered" evidence="1">
    <location>
        <begin position="1"/>
        <end position="52"/>
    </location>
</feature>
<gene>
    <name evidence="4" type="primary">cobl</name>
    <name evidence="3" type="synonym">COBL</name>
    <name evidence="3" type="ORF">AMEX_G8454</name>
</gene>
<dbReference type="GO" id="GO:0044294">
    <property type="term" value="C:dendritic growth cone"/>
    <property type="evidence" value="ECO:0007669"/>
    <property type="project" value="TreeGrafter"/>
</dbReference>
<dbReference type="GO" id="GO:0048471">
    <property type="term" value="C:perinuclear region of cytoplasm"/>
    <property type="evidence" value="ECO:0007669"/>
    <property type="project" value="TreeGrafter"/>
</dbReference>
<dbReference type="Pfam" id="PF02205">
    <property type="entry name" value="WH2"/>
    <property type="match status" value="1"/>
</dbReference>
<feature type="compositionally biased region" description="Basic and acidic residues" evidence="1">
    <location>
        <begin position="689"/>
        <end position="698"/>
    </location>
</feature>
<dbReference type="Proteomes" id="UP000694621">
    <property type="component" value="Unplaced"/>
</dbReference>
<protein>
    <submittedName>
        <fullName evidence="3">Protein cordon-bleu isoform X1</fullName>
    </submittedName>
</protein>
<feature type="compositionally biased region" description="Basic and acidic residues" evidence="1">
    <location>
        <begin position="479"/>
        <end position="493"/>
    </location>
</feature>
<feature type="compositionally biased region" description="Polar residues" evidence="1">
    <location>
        <begin position="1083"/>
        <end position="1110"/>
    </location>
</feature>
<feature type="compositionally biased region" description="Basic and acidic residues" evidence="1">
    <location>
        <begin position="1111"/>
        <end position="1123"/>
    </location>
</feature>
<dbReference type="PROSITE" id="PS51082">
    <property type="entry name" value="WH2"/>
    <property type="match status" value="3"/>
</dbReference>
<feature type="region of interest" description="Disordered" evidence="1">
    <location>
        <begin position="840"/>
        <end position="863"/>
    </location>
</feature>
<feature type="compositionally biased region" description="Polar residues" evidence="1">
    <location>
        <begin position="1159"/>
        <end position="1184"/>
    </location>
</feature>
<feature type="compositionally biased region" description="Pro residues" evidence="1">
    <location>
        <begin position="370"/>
        <end position="379"/>
    </location>
</feature>
<evidence type="ECO:0000256" key="1">
    <source>
        <dbReference type="SAM" id="MobiDB-lite"/>
    </source>
</evidence>
<feature type="compositionally biased region" description="Low complexity" evidence="1">
    <location>
        <begin position="628"/>
        <end position="639"/>
    </location>
</feature>
<feature type="domain" description="WH2" evidence="2">
    <location>
        <begin position="1406"/>
        <end position="1426"/>
    </location>
</feature>
<feature type="region of interest" description="Disordered" evidence="1">
    <location>
        <begin position="1346"/>
        <end position="1400"/>
    </location>
</feature>
<feature type="region of interest" description="Disordered" evidence="1">
    <location>
        <begin position="1029"/>
        <end position="1051"/>
    </location>
</feature>
<dbReference type="Ensembl" id="ENSAMXT00005032872.1">
    <property type="protein sequence ID" value="ENSAMXP00005030007.1"/>
    <property type="gene ID" value="ENSAMXG00005014772.1"/>
</dbReference>
<dbReference type="OrthoDB" id="8882621at2759"/>
<dbReference type="PANTHER" id="PTHR47008">
    <property type="entry name" value="PROTEIN CORDON-BLEU"/>
    <property type="match status" value="1"/>
</dbReference>
<feature type="domain" description="WH2" evidence="2">
    <location>
        <begin position="1275"/>
        <end position="1295"/>
    </location>
</feature>
<evidence type="ECO:0000313" key="6">
    <source>
        <dbReference type="Proteomes" id="UP000752171"/>
    </source>
</evidence>
<evidence type="ECO:0000313" key="3">
    <source>
        <dbReference type="EMBL" id="KAG9276166.1"/>
    </source>
</evidence>
<feature type="compositionally biased region" description="Basic and acidic residues" evidence="1">
    <location>
        <begin position="769"/>
        <end position="779"/>
    </location>
</feature>
<feature type="compositionally biased region" description="Polar residues" evidence="1">
    <location>
        <begin position="640"/>
        <end position="661"/>
    </location>
</feature>
<feature type="region of interest" description="Disordered" evidence="1">
    <location>
        <begin position="756"/>
        <end position="786"/>
    </location>
</feature>
<dbReference type="CDD" id="cd21799">
    <property type="entry name" value="WH2_Wa_Cobl"/>
    <property type="match status" value="1"/>
</dbReference>
<feature type="compositionally biased region" description="Pro residues" evidence="1">
    <location>
        <begin position="19"/>
        <end position="29"/>
    </location>
</feature>
<dbReference type="CDD" id="cd21800">
    <property type="entry name" value="WH2_Wb_Cobl"/>
    <property type="match status" value="1"/>
</dbReference>
<dbReference type="GO" id="GO:1990357">
    <property type="term" value="C:terminal web"/>
    <property type="evidence" value="ECO:0007669"/>
    <property type="project" value="TreeGrafter"/>
</dbReference>
<dbReference type="Pfam" id="PF09469">
    <property type="entry name" value="Cobl"/>
    <property type="match status" value="1"/>
</dbReference>
<feature type="compositionally biased region" description="Basic and acidic residues" evidence="1">
    <location>
        <begin position="523"/>
        <end position="534"/>
    </location>
</feature>
<accession>A0A8B9K182</accession>
<evidence type="ECO:0000313" key="5">
    <source>
        <dbReference type="Proteomes" id="UP000694621"/>
    </source>
</evidence>
<evidence type="ECO:0000259" key="2">
    <source>
        <dbReference type="PROSITE" id="PS51082"/>
    </source>
</evidence>
<dbReference type="GeneID" id="103028472"/>
<feature type="compositionally biased region" description="Polar residues" evidence="1">
    <location>
        <begin position="1296"/>
        <end position="1306"/>
    </location>
</feature>
<dbReference type="Gene3D" id="3.10.20.90">
    <property type="entry name" value="Phosphatidylinositol 3-kinase Catalytic Subunit, Chain A, domain 1"/>
    <property type="match status" value="1"/>
</dbReference>
<feature type="region of interest" description="Disordered" evidence="1">
    <location>
        <begin position="941"/>
        <end position="997"/>
    </location>
</feature>
<dbReference type="GO" id="GO:0051639">
    <property type="term" value="P:actin filament network formation"/>
    <property type="evidence" value="ECO:0007669"/>
    <property type="project" value="TreeGrafter"/>
</dbReference>
<dbReference type="Proteomes" id="UP000752171">
    <property type="component" value="Unassembled WGS sequence"/>
</dbReference>
<dbReference type="SMART" id="SM00246">
    <property type="entry name" value="WH2"/>
    <property type="match status" value="3"/>
</dbReference>
<dbReference type="CDD" id="cd21801">
    <property type="entry name" value="WH2_Wc_Cobl"/>
    <property type="match status" value="1"/>
</dbReference>
<feature type="region of interest" description="Disordered" evidence="1">
    <location>
        <begin position="425"/>
        <end position="698"/>
    </location>
</feature>
<dbReference type="InterPro" id="IPR019025">
    <property type="entry name" value="Cordon-bleu_ubiquitin_domain"/>
</dbReference>
<dbReference type="InterPro" id="IPR003124">
    <property type="entry name" value="WH2_dom"/>
</dbReference>
<feature type="compositionally biased region" description="Polar residues" evidence="1">
    <location>
        <begin position="310"/>
        <end position="322"/>
    </location>
</feature>
<dbReference type="Ensembl" id="ENSAMXT00005032831.1">
    <property type="protein sequence ID" value="ENSAMXP00005029966.1"/>
    <property type="gene ID" value="ENSAMXG00005014772.1"/>
</dbReference>
<dbReference type="InterPro" id="IPR039895">
    <property type="entry name" value="COBL-like"/>
</dbReference>
<proteinExistence type="predicted"/>
<dbReference type="GO" id="GO:0003785">
    <property type="term" value="F:actin monomer binding"/>
    <property type="evidence" value="ECO:0007669"/>
    <property type="project" value="InterPro"/>
</dbReference>
<feature type="region of interest" description="Disordered" evidence="1">
    <location>
        <begin position="1287"/>
        <end position="1309"/>
    </location>
</feature>